<sequence>MLGEYVLIECNQNDLMIGSLHIPLEAAEVYPTSGWVFALGPKVQEELSVGDFVLIEEEGVDIDHTYYDMFEIILRMGDGSLETIWAEIEVEPVIREHVSTFRQGGGLDSTISLKDTRVDGSISFNCSDVVDWQIGQMANPIYSLTYVPVFMFFFLNEDDEQALFYVTKPNKIISRVEY</sequence>
<dbReference type="AlphaFoldDB" id="A0A0F9UL08"/>
<dbReference type="EMBL" id="LAZR01000131">
    <property type="protein sequence ID" value="KKN88132.1"/>
    <property type="molecule type" value="Genomic_DNA"/>
</dbReference>
<name>A0A0F9UL08_9ZZZZ</name>
<evidence type="ECO:0000313" key="1">
    <source>
        <dbReference type="EMBL" id="KKN88132.1"/>
    </source>
</evidence>
<accession>A0A0F9UL08</accession>
<protein>
    <submittedName>
        <fullName evidence="1">Uncharacterized protein</fullName>
    </submittedName>
</protein>
<proteinExistence type="predicted"/>
<gene>
    <name evidence="1" type="ORF">LCGC14_0252040</name>
</gene>
<comment type="caution">
    <text evidence="1">The sequence shown here is derived from an EMBL/GenBank/DDBJ whole genome shotgun (WGS) entry which is preliminary data.</text>
</comment>
<organism evidence="1">
    <name type="scientific">marine sediment metagenome</name>
    <dbReference type="NCBI Taxonomy" id="412755"/>
    <lineage>
        <taxon>unclassified sequences</taxon>
        <taxon>metagenomes</taxon>
        <taxon>ecological metagenomes</taxon>
    </lineage>
</organism>
<reference evidence="1" key="1">
    <citation type="journal article" date="2015" name="Nature">
        <title>Complex archaea that bridge the gap between prokaryotes and eukaryotes.</title>
        <authorList>
            <person name="Spang A."/>
            <person name="Saw J.H."/>
            <person name="Jorgensen S.L."/>
            <person name="Zaremba-Niedzwiedzka K."/>
            <person name="Martijn J."/>
            <person name="Lind A.E."/>
            <person name="van Eijk R."/>
            <person name="Schleper C."/>
            <person name="Guy L."/>
            <person name="Ettema T.J."/>
        </authorList>
    </citation>
    <scope>NUCLEOTIDE SEQUENCE</scope>
</reference>